<proteinExistence type="predicted"/>
<organism evidence="1 2">
    <name type="scientific">Paenibacillus mesotrionivorans</name>
    <dbReference type="NCBI Taxonomy" id="3160968"/>
    <lineage>
        <taxon>Bacteria</taxon>
        <taxon>Bacillati</taxon>
        <taxon>Bacillota</taxon>
        <taxon>Bacilli</taxon>
        <taxon>Bacillales</taxon>
        <taxon>Paenibacillaceae</taxon>
        <taxon>Paenibacillus</taxon>
    </lineage>
</organism>
<sequence length="242" mass="28246">MIRRLQKLWPLGLVVFLLSACGRPSDLSQERTGIWTKYFVGPLSDTLDWFAHLLWGEYGLSILVMTIIIRTIILPLTLRQYKSSKGMQALQPELEKLKKKYKDDPKKQQEETMLLFQKNGVNPLAGCFPILIQMPILIALYNAIMYNPYIHEHTFLWLQLSQKDPYYILPILASITTFVQQKVMMSLQPNQSNPSMNMLLYIFPVMIFVMSMSFASALPLYWVFSNIFTIVQNYFIYRPSKK</sequence>
<keyword evidence="2" id="KW-1185">Reference proteome</keyword>
<dbReference type="Proteomes" id="UP001631969">
    <property type="component" value="Unassembled WGS sequence"/>
</dbReference>
<gene>
    <name evidence="1" type="primary">yidC</name>
    <name evidence="1" type="ORF">ACI1P1_23750</name>
</gene>
<evidence type="ECO:0000313" key="2">
    <source>
        <dbReference type="Proteomes" id="UP001631969"/>
    </source>
</evidence>
<name>A0ACC7P2X8_9BACL</name>
<reference evidence="1" key="1">
    <citation type="submission" date="2024-12" db="EMBL/GenBank/DDBJ databases">
        <authorList>
            <person name="Wu N."/>
        </authorList>
    </citation>
    <scope>NUCLEOTIDE SEQUENCE</scope>
    <source>
        <strain evidence="1">P15</strain>
    </source>
</reference>
<protein>
    <submittedName>
        <fullName evidence="1">Membrane protein insertase YidC</fullName>
    </submittedName>
</protein>
<accession>A0ACC7P2X8</accession>
<evidence type="ECO:0000313" key="1">
    <source>
        <dbReference type="EMBL" id="MFM9331313.1"/>
    </source>
</evidence>
<comment type="caution">
    <text evidence="1">The sequence shown here is derived from an EMBL/GenBank/DDBJ whole genome shotgun (WGS) entry which is preliminary data.</text>
</comment>
<dbReference type="EMBL" id="JBJURJ010000018">
    <property type="protein sequence ID" value="MFM9331313.1"/>
    <property type="molecule type" value="Genomic_DNA"/>
</dbReference>